<evidence type="ECO:0000313" key="1">
    <source>
        <dbReference type="EMBL" id="GAA2953252.1"/>
    </source>
</evidence>
<accession>A0ABN3XHE5</accession>
<sequence>MGSGAEAGSPACGRVGGGRHPRGWIRRAAGAGRLWLVAQFLAPLGVFGPAVGPAVPRASVRCCACGRARASRSVSVVRRVRARSWLVAQFPAPLGVFGPAVGWALGRMGLAAGGVAPRVRARSWLVAQFPAPLRGSP</sequence>
<evidence type="ECO:0000313" key="2">
    <source>
        <dbReference type="Proteomes" id="UP001501423"/>
    </source>
</evidence>
<organism evidence="1 2">
    <name type="scientific">Streptomyces erythrogriseus</name>
    <dbReference type="NCBI Taxonomy" id="284027"/>
    <lineage>
        <taxon>Bacteria</taxon>
        <taxon>Bacillati</taxon>
        <taxon>Actinomycetota</taxon>
        <taxon>Actinomycetes</taxon>
        <taxon>Kitasatosporales</taxon>
        <taxon>Streptomycetaceae</taxon>
        <taxon>Streptomyces</taxon>
        <taxon>Streptomyces griseoincarnatus group</taxon>
    </lineage>
</organism>
<keyword evidence="2" id="KW-1185">Reference proteome</keyword>
<name>A0ABN3XHE5_9ACTN</name>
<dbReference type="EMBL" id="BAAAVA010000126">
    <property type="protein sequence ID" value="GAA2953252.1"/>
    <property type="molecule type" value="Genomic_DNA"/>
</dbReference>
<proteinExistence type="predicted"/>
<protein>
    <submittedName>
        <fullName evidence="1">Uncharacterized protein</fullName>
    </submittedName>
</protein>
<reference evidence="1 2" key="1">
    <citation type="journal article" date="2019" name="Int. J. Syst. Evol. Microbiol.">
        <title>The Global Catalogue of Microorganisms (GCM) 10K type strain sequencing project: providing services to taxonomists for standard genome sequencing and annotation.</title>
        <authorList>
            <consortium name="The Broad Institute Genomics Platform"/>
            <consortium name="The Broad Institute Genome Sequencing Center for Infectious Disease"/>
            <person name="Wu L."/>
            <person name="Ma J."/>
        </authorList>
    </citation>
    <scope>NUCLEOTIDE SEQUENCE [LARGE SCALE GENOMIC DNA]</scope>
    <source>
        <strain evidence="1 2">JCM 9650</strain>
    </source>
</reference>
<comment type="caution">
    <text evidence="1">The sequence shown here is derived from an EMBL/GenBank/DDBJ whole genome shotgun (WGS) entry which is preliminary data.</text>
</comment>
<gene>
    <name evidence="1" type="ORF">GCM10010478_62000</name>
</gene>
<dbReference type="Proteomes" id="UP001501423">
    <property type="component" value="Unassembled WGS sequence"/>
</dbReference>